<dbReference type="SUPFAM" id="SSF53955">
    <property type="entry name" value="Lysozyme-like"/>
    <property type="match status" value="1"/>
</dbReference>
<feature type="compositionally biased region" description="Low complexity" evidence="2">
    <location>
        <begin position="407"/>
        <end position="417"/>
    </location>
</feature>
<evidence type="ECO:0000259" key="4">
    <source>
        <dbReference type="PROSITE" id="PS51782"/>
    </source>
</evidence>
<sequence length="476" mass="54298">MKKRLLLIFAAMFFAGNCAMYAQIVNEDIDNENEEEEVEEVEVPAEDEISLTDKEGNEEIIEFPEAMTYDLDSLLNLYMSKTYLAIPGDCEMKNENPTFSKEVYIERLSRIPSVMELSYNDIVQKFIDRYSGRLRYSVSYMLGAANFYMPIFEEALESYQLPLELKYLPIIESALNPKAVSRVGATGLWQFMLGTGRQYGLEINSLVDERRDPVKSSYAAARYLRDLYRIFGDWNLVIAAYNCGPENINKAIRRYRADKGRTENETITADDKDYWKLYPYLPGETRGYVPAFIAANYIMTYYCDHNICPMTTRLPSQSDTIVVNKNVHIEQIAGVIGTDADLIRSLNPAYRRDIIPGATKPSAIRLPIADVGRFIDNEDSVYNFRATELLTRRAVVDVNDDLPTFTRSSRSSYSRNGRYSRRNARNRGRGGASVTVRKGQTLSEIAKRNGTTVAKLRRLNGIRGNNIRAGKKIRVR</sequence>
<feature type="signal peptide" evidence="3">
    <location>
        <begin position="1"/>
        <end position="22"/>
    </location>
</feature>
<dbReference type="PANTHER" id="PTHR37423">
    <property type="entry name" value="SOLUBLE LYTIC MUREIN TRANSGLYCOSYLASE-RELATED"/>
    <property type="match status" value="1"/>
</dbReference>
<dbReference type="SUPFAM" id="SSF54106">
    <property type="entry name" value="LysM domain"/>
    <property type="match status" value="1"/>
</dbReference>
<dbReference type="InterPro" id="IPR008258">
    <property type="entry name" value="Transglycosylase_SLT_dom_1"/>
</dbReference>
<proteinExistence type="inferred from homology"/>
<gene>
    <name evidence="5" type="ORF">SAMN04487850_1717</name>
</gene>
<evidence type="ECO:0000256" key="3">
    <source>
        <dbReference type="SAM" id="SignalP"/>
    </source>
</evidence>
<dbReference type="PANTHER" id="PTHR37423:SF2">
    <property type="entry name" value="MEMBRANE-BOUND LYTIC MUREIN TRANSGLYCOSYLASE C"/>
    <property type="match status" value="1"/>
</dbReference>
<feature type="chain" id="PRO_5011686641" evidence="3">
    <location>
        <begin position="23"/>
        <end position="476"/>
    </location>
</feature>
<keyword evidence="6" id="KW-1185">Reference proteome</keyword>
<dbReference type="Proteomes" id="UP000199373">
    <property type="component" value="Unassembled WGS sequence"/>
</dbReference>
<dbReference type="GO" id="GO:0016020">
    <property type="term" value="C:membrane"/>
    <property type="evidence" value="ECO:0007669"/>
    <property type="project" value="InterPro"/>
</dbReference>
<comment type="similarity">
    <text evidence="1">Belongs to the transglycosylase Slt family.</text>
</comment>
<feature type="region of interest" description="Disordered" evidence="2">
    <location>
        <begin position="407"/>
        <end position="433"/>
    </location>
</feature>
<dbReference type="PROSITE" id="PS00922">
    <property type="entry name" value="TRANSGLYCOSYLASE"/>
    <property type="match status" value="1"/>
</dbReference>
<dbReference type="InterPro" id="IPR036779">
    <property type="entry name" value="LysM_dom_sf"/>
</dbReference>
<organism evidence="5 6">
    <name type="scientific">Prevotella aff. ruminicola Tc2-24</name>
    <dbReference type="NCBI Taxonomy" id="81582"/>
    <lineage>
        <taxon>Bacteria</taxon>
        <taxon>Pseudomonadati</taxon>
        <taxon>Bacteroidota</taxon>
        <taxon>Bacteroidia</taxon>
        <taxon>Bacteroidales</taxon>
        <taxon>Prevotellaceae</taxon>
        <taxon>Prevotella</taxon>
    </lineage>
</organism>
<protein>
    <submittedName>
        <fullName evidence="5">Membrane-bound lytic murein transglycosylase D</fullName>
    </submittedName>
</protein>
<dbReference type="Pfam" id="PF01476">
    <property type="entry name" value="LysM"/>
    <property type="match status" value="1"/>
</dbReference>
<dbReference type="PROSITE" id="PS51782">
    <property type="entry name" value="LYSM"/>
    <property type="match status" value="1"/>
</dbReference>
<feature type="domain" description="LysM" evidence="4">
    <location>
        <begin position="432"/>
        <end position="475"/>
    </location>
</feature>
<dbReference type="EMBL" id="FOIQ01000004">
    <property type="protein sequence ID" value="SEW13004.1"/>
    <property type="molecule type" value="Genomic_DNA"/>
</dbReference>
<dbReference type="CDD" id="cd16894">
    <property type="entry name" value="MltD-like"/>
    <property type="match status" value="1"/>
</dbReference>
<dbReference type="GO" id="GO:0000270">
    <property type="term" value="P:peptidoglycan metabolic process"/>
    <property type="evidence" value="ECO:0007669"/>
    <property type="project" value="InterPro"/>
</dbReference>
<dbReference type="RefSeq" id="WP_255397509.1">
    <property type="nucleotide sequence ID" value="NZ_FOIQ01000004.1"/>
</dbReference>
<evidence type="ECO:0000256" key="2">
    <source>
        <dbReference type="SAM" id="MobiDB-lite"/>
    </source>
</evidence>
<dbReference type="CDD" id="cd00118">
    <property type="entry name" value="LysM"/>
    <property type="match status" value="1"/>
</dbReference>
<dbReference type="SMART" id="SM00257">
    <property type="entry name" value="LysM"/>
    <property type="match status" value="1"/>
</dbReference>
<dbReference type="InterPro" id="IPR000189">
    <property type="entry name" value="Transglyc_AS"/>
</dbReference>
<dbReference type="InterPro" id="IPR018392">
    <property type="entry name" value="LysM"/>
</dbReference>
<dbReference type="Gene3D" id="3.10.350.10">
    <property type="entry name" value="LysM domain"/>
    <property type="match status" value="1"/>
</dbReference>
<evidence type="ECO:0000313" key="6">
    <source>
        <dbReference type="Proteomes" id="UP000199373"/>
    </source>
</evidence>
<name>A0A1I0PFD5_9BACT</name>
<feature type="compositionally biased region" description="Basic residues" evidence="2">
    <location>
        <begin position="418"/>
        <end position="428"/>
    </location>
</feature>
<accession>A0A1I0PFD5</accession>
<dbReference type="Gene3D" id="1.10.530.10">
    <property type="match status" value="1"/>
</dbReference>
<keyword evidence="3" id="KW-0732">Signal</keyword>
<dbReference type="InterPro" id="IPR023346">
    <property type="entry name" value="Lysozyme-like_dom_sf"/>
</dbReference>
<dbReference type="GO" id="GO:0008933">
    <property type="term" value="F:peptidoglycan lytic transglycosylase activity"/>
    <property type="evidence" value="ECO:0007669"/>
    <property type="project" value="InterPro"/>
</dbReference>
<reference evidence="5 6" key="1">
    <citation type="submission" date="2016-10" db="EMBL/GenBank/DDBJ databases">
        <authorList>
            <person name="de Groot N.N."/>
        </authorList>
    </citation>
    <scope>NUCLEOTIDE SEQUENCE [LARGE SCALE GENOMIC DNA]</scope>
    <source>
        <strain evidence="5 6">TC2-24</strain>
    </source>
</reference>
<evidence type="ECO:0000256" key="1">
    <source>
        <dbReference type="ARBA" id="ARBA00007734"/>
    </source>
</evidence>
<evidence type="ECO:0000313" key="5">
    <source>
        <dbReference type="EMBL" id="SEW13004.1"/>
    </source>
</evidence>
<dbReference type="Pfam" id="PF01464">
    <property type="entry name" value="SLT"/>
    <property type="match status" value="1"/>
</dbReference>
<dbReference type="AlphaFoldDB" id="A0A1I0PFD5"/>